<evidence type="ECO:0000256" key="2">
    <source>
        <dbReference type="ARBA" id="ARBA00022801"/>
    </source>
</evidence>
<proteinExistence type="inferred from homology"/>
<organism evidence="5 6">
    <name type="scientific">Flagellimonas lutaonensis</name>
    <dbReference type="NCBI Taxonomy" id="516051"/>
    <lineage>
        <taxon>Bacteria</taxon>
        <taxon>Pseudomonadati</taxon>
        <taxon>Bacteroidota</taxon>
        <taxon>Flavobacteriia</taxon>
        <taxon>Flavobacteriales</taxon>
        <taxon>Flavobacteriaceae</taxon>
        <taxon>Flagellimonas</taxon>
    </lineage>
</organism>
<keyword evidence="6" id="KW-1185">Reference proteome</keyword>
<dbReference type="HOGENOM" id="CLU_023257_0_1_10"/>
<comment type="cofactor">
    <cofactor evidence="3">
        <name>Mn(2+)</name>
        <dbReference type="ChEBI" id="CHEBI:29035"/>
    </cofactor>
    <text evidence="3">The Mn(2+) ion enhances activity.</text>
</comment>
<dbReference type="PIRSF" id="PIRSF005962">
    <property type="entry name" value="Pept_M20D_amidohydro"/>
    <property type="match status" value="1"/>
</dbReference>
<dbReference type="PANTHER" id="PTHR11014:SF63">
    <property type="entry name" value="METALLOPEPTIDASE, PUTATIVE (AFU_ORTHOLOGUE AFUA_6G09600)-RELATED"/>
    <property type="match status" value="1"/>
</dbReference>
<dbReference type="Proteomes" id="UP000032726">
    <property type="component" value="Chromosome"/>
</dbReference>
<feature type="binding site" evidence="3">
    <location>
        <position position="129"/>
    </location>
    <ligand>
        <name>Mn(2+)</name>
        <dbReference type="ChEBI" id="CHEBI:29035"/>
        <label>2</label>
    </ligand>
</feature>
<dbReference type="Pfam" id="PF01546">
    <property type="entry name" value="Peptidase_M20"/>
    <property type="match status" value="1"/>
</dbReference>
<feature type="binding site" evidence="3">
    <location>
        <position position="165"/>
    </location>
    <ligand>
        <name>Mn(2+)</name>
        <dbReference type="ChEBI" id="CHEBI:29035"/>
        <label>2</label>
    </ligand>
</feature>
<sequence>MRLFPTFCFSLFCLSLVAQGPNLEEEYKAIEEKVIQWRRDIHQNPELSNREFKTAEKIAKHLRSLGIEVQTGVAHTGVVGILKGNRPGKVVALRADMDALPVTERNDLPFKSNVTGEYLGEKVGVMHACGHDTHVAILMGVAEILSKNKDKINGTVKFIFQPAEEGPPPGEEGGAALMIKEGVLKNPDVDAIFGLHINSQTPVGTIRYKSGGAMAAAQSFVINVKGKQSHGSRPWSGVDPILISAKIIDGLQTIISREMDLTNEAAVITVGKIKSGVRSNIIPESAEMRGTIRTLDYNMKEKISRRMKEMVATIAKAYGGEATIDIQDNTDITYNDPDLVTQMLPTLQRVAGTDNVVTQNAITGAEDFSYFQREVPGFFFFLGGMTPGNENPYPHHTPDFLIDDSGLVLGVKAMTELALDYLENGQ</sequence>
<evidence type="ECO:0000256" key="1">
    <source>
        <dbReference type="ARBA" id="ARBA00006153"/>
    </source>
</evidence>
<feature type="binding site" evidence="3">
    <location>
        <position position="196"/>
    </location>
    <ligand>
        <name>Mn(2+)</name>
        <dbReference type="ChEBI" id="CHEBI:29035"/>
        <label>2</label>
    </ligand>
</feature>
<comment type="similarity">
    <text evidence="1">Belongs to the peptidase M20 family.</text>
</comment>
<dbReference type="GO" id="GO:0046872">
    <property type="term" value="F:metal ion binding"/>
    <property type="evidence" value="ECO:0007669"/>
    <property type="project" value="UniProtKB-KW"/>
</dbReference>
<evidence type="ECO:0000259" key="4">
    <source>
        <dbReference type="Pfam" id="PF07687"/>
    </source>
</evidence>
<dbReference type="InterPro" id="IPR017439">
    <property type="entry name" value="Amidohydrolase"/>
</dbReference>
<reference evidence="5 6" key="1">
    <citation type="submission" date="2015-03" db="EMBL/GenBank/DDBJ databases">
        <title>Complete genome sequence of Muricauda lutaonensis CC-HSB-11T, isolated from a coastal hot spring.</title>
        <authorList>
            <person name="Kim K.M."/>
        </authorList>
    </citation>
    <scope>NUCLEOTIDE SEQUENCE [LARGE SCALE GENOMIC DNA]</scope>
    <source>
        <strain evidence="5 6">CC-HSB-11</strain>
    </source>
</reference>
<keyword evidence="2 5" id="KW-0378">Hydrolase</keyword>
<protein>
    <submittedName>
        <fullName evidence="5">N-acyl-L-amino acid amidohydrolase</fullName>
    </submittedName>
</protein>
<feature type="domain" description="Peptidase M20 dimerisation" evidence="4">
    <location>
        <begin position="219"/>
        <end position="318"/>
    </location>
</feature>
<keyword evidence="3" id="KW-0464">Manganese</keyword>
<dbReference type="InterPro" id="IPR036264">
    <property type="entry name" value="Bact_exopeptidase_dim_dom"/>
</dbReference>
<evidence type="ECO:0000313" key="5">
    <source>
        <dbReference type="EMBL" id="AKA36453.1"/>
    </source>
</evidence>
<dbReference type="PANTHER" id="PTHR11014">
    <property type="entry name" value="PEPTIDASE M20 FAMILY MEMBER"/>
    <property type="match status" value="1"/>
</dbReference>
<gene>
    <name evidence="5" type="ORF">VC82_2908</name>
</gene>
<dbReference type="SUPFAM" id="SSF53187">
    <property type="entry name" value="Zn-dependent exopeptidases"/>
    <property type="match status" value="1"/>
</dbReference>
<dbReference type="Pfam" id="PF07687">
    <property type="entry name" value="M20_dimer"/>
    <property type="match status" value="1"/>
</dbReference>
<dbReference type="STRING" id="516051.VC82_2908"/>
<dbReference type="EMBL" id="CP011071">
    <property type="protein sequence ID" value="AKA36453.1"/>
    <property type="molecule type" value="Genomic_DNA"/>
</dbReference>
<dbReference type="Gene3D" id="3.30.70.360">
    <property type="match status" value="1"/>
</dbReference>
<feature type="binding site" evidence="3">
    <location>
        <position position="131"/>
    </location>
    <ligand>
        <name>Mn(2+)</name>
        <dbReference type="ChEBI" id="CHEBI:29035"/>
        <label>2</label>
    </ligand>
</feature>
<dbReference type="FunFam" id="3.30.70.360:FF:000014">
    <property type="entry name" value="N-acyl-L-amino acid amidohydrolase"/>
    <property type="match status" value="1"/>
</dbReference>
<evidence type="ECO:0000313" key="6">
    <source>
        <dbReference type="Proteomes" id="UP000032726"/>
    </source>
</evidence>
<name>A0A0D5YX77_9FLAO</name>
<dbReference type="OrthoDB" id="9776731at2"/>
<keyword evidence="3" id="KW-0479">Metal-binding</keyword>
<dbReference type="AlphaFoldDB" id="A0A0D5YX77"/>
<dbReference type="KEGG" id="mlt:VC82_2908"/>
<dbReference type="PATRIC" id="fig|516051.4.peg.2978"/>
<dbReference type="Gene3D" id="3.40.630.10">
    <property type="entry name" value="Zn peptidases"/>
    <property type="match status" value="1"/>
</dbReference>
<dbReference type="SUPFAM" id="SSF55031">
    <property type="entry name" value="Bacterial exopeptidase dimerisation domain"/>
    <property type="match status" value="1"/>
</dbReference>
<dbReference type="GO" id="GO:0016787">
    <property type="term" value="F:hydrolase activity"/>
    <property type="evidence" value="ECO:0007669"/>
    <property type="project" value="UniProtKB-KW"/>
</dbReference>
<dbReference type="InterPro" id="IPR011650">
    <property type="entry name" value="Peptidase_M20_dimer"/>
</dbReference>
<dbReference type="RefSeq" id="WP_045802984.1">
    <property type="nucleotide sequence ID" value="NZ_CP011071.1"/>
</dbReference>
<dbReference type="NCBIfam" id="TIGR01891">
    <property type="entry name" value="amidohydrolases"/>
    <property type="match status" value="1"/>
</dbReference>
<dbReference type="InterPro" id="IPR002933">
    <property type="entry name" value="Peptidase_M20"/>
</dbReference>
<feature type="binding site" evidence="3">
    <location>
        <position position="396"/>
    </location>
    <ligand>
        <name>Mn(2+)</name>
        <dbReference type="ChEBI" id="CHEBI:29035"/>
        <label>2</label>
    </ligand>
</feature>
<evidence type="ECO:0000256" key="3">
    <source>
        <dbReference type="PIRSR" id="PIRSR005962-1"/>
    </source>
</evidence>
<accession>A0A0D5YX77</accession>